<organism evidence="2 3">
    <name type="scientific">Noviherbaspirillum suwonense</name>
    <dbReference type="NCBI Taxonomy" id="1224511"/>
    <lineage>
        <taxon>Bacteria</taxon>
        <taxon>Pseudomonadati</taxon>
        <taxon>Pseudomonadota</taxon>
        <taxon>Betaproteobacteria</taxon>
        <taxon>Burkholderiales</taxon>
        <taxon>Oxalobacteraceae</taxon>
        <taxon>Noviherbaspirillum</taxon>
    </lineage>
</organism>
<protein>
    <submittedName>
        <fullName evidence="2">Uncharacterized protein YdaL</fullName>
    </submittedName>
</protein>
<proteinExistence type="predicted"/>
<comment type="caution">
    <text evidence="2">The sequence shown here is derived from an EMBL/GenBank/DDBJ whole genome shotgun (WGS) entry which is preliminary data.</text>
</comment>
<dbReference type="InterPro" id="IPR018763">
    <property type="entry name" value="DUF2334"/>
</dbReference>
<keyword evidence="3" id="KW-1185">Reference proteome</keyword>
<feature type="signal peptide" evidence="1">
    <location>
        <begin position="1"/>
        <end position="23"/>
    </location>
</feature>
<accession>A0ABY1QK28</accession>
<dbReference type="CDD" id="cd10923">
    <property type="entry name" value="CE4_COG5298"/>
    <property type="match status" value="1"/>
</dbReference>
<dbReference type="RefSeq" id="WP_283443956.1">
    <property type="nucleotide sequence ID" value="NZ_FXUL01000017.1"/>
</dbReference>
<dbReference type="Proteomes" id="UP001158049">
    <property type="component" value="Unassembled WGS sequence"/>
</dbReference>
<gene>
    <name evidence="2" type="ORF">SAMN06295970_11756</name>
</gene>
<dbReference type="EMBL" id="FXUL01000017">
    <property type="protein sequence ID" value="SMP71707.1"/>
    <property type="molecule type" value="Genomic_DNA"/>
</dbReference>
<evidence type="ECO:0000256" key="1">
    <source>
        <dbReference type="SAM" id="SignalP"/>
    </source>
</evidence>
<keyword evidence="1" id="KW-0732">Signal</keyword>
<feature type="chain" id="PRO_5045384995" evidence="1">
    <location>
        <begin position="24"/>
        <end position="551"/>
    </location>
</feature>
<reference evidence="2 3" key="1">
    <citation type="submission" date="2017-05" db="EMBL/GenBank/DDBJ databases">
        <authorList>
            <person name="Varghese N."/>
            <person name="Submissions S."/>
        </authorList>
    </citation>
    <scope>NUCLEOTIDE SEQUENCE [LARGE SCALE GENOMIC DNA]</scope>
    <source>
        <strain evidence="2 3">DSM 26001</strain>
    </source>
</reference>
<name>A0ABY1QK28_9BURK</name>
<evidence type="ECO:0000313" key="2">
    <source>
        <dbReference type="EMBL" id="SMP71707.1"/>
    </source>
</evidence>
<sequence length="551" mass="61623">MKLRSILLALFAAIFIWQPAAWSQTVPVKTLVLYDEPAQDNSFKKLGLSYAIMLRNLIGHFNSTVDLVPVQNYTPGKLNNYSATFYMGSYYDNPVPASFLADVNTNYKSTSPKTVVWFKYNLWQLAWNGAYQFTPTTGITFLDIKGLNAVPSSANPAPGFYDTVTYKGNPMVKYYQYNGSTVQADPEMGATTVAAPAQALVSITNSKSNTTLPYVVKSGAFWYFADLPFSYIGPRDRYLVLADMLHDILGVNHAEDHRGLVRFEDVGALVTVASMRTLTDYMFSKRIPFAIAAIPHYMDPLGAYNGGVAQSVPMSQASNLNRALTYAIPRGGQIVMHGYTHQYGNRKNPHTGVSGDDFEFWNIVQNTPVAEEGSSTAWAVARLRAGKQQMAAQGYAPFAWEAPHYQSSPMSIRAAKQEFAKTYQRVVYYTSDLPDLVGSASKPRDFAVGQFFPYFIKQDYYGQQIVPENLGNIEYNICSVDPSSCFDYTWQDLELNAKYALVVRDGFGSFFFHPFWLEPTLGTPGYADFQKLMNSMTTMGYRWVSPKDVTQ</sequence>
<dbReference type="Pfam" id="PF10096">
    <property type="entry name" value="DUF2334"/>
    <property type="match status" value="1"/>
</dbReference>
<evidence type="ECO:0000313" key="3">
    <source>
        <dbReference type="Proteomes" id="UP001158049"/>
    </source>
</evidence>